<protein>
    <submittedName>
        <fullName evidence="2">BHLH domain-containing protein</fullName>
    </submittedName>
</protein>
<sequence>MPSYELPYHMSISTSGLEMIPEQAVISSGSEDENKKARRVKDIQSAINMQTLSKCHNLSLTTLILIM</sequence>
<dbReference type="AlphaFoldDB" id="A0A1I7WXM7"/>
<organism evidence="1 2">
    <name type="scientific">Heterorhabditis bacteriophora</name>
    <name type="common">Entomopathogenic nematode worm</name>
    <dbReference type="NCBI Taxonomy" id="37862"/>
    <lineage>
        <taxon>Eukaryota</taxon>
        <taxon>Metazoa</taxon>
        <taxon>Ecdysozoa</taxon>
        <taxon>Nematoda</taxon>
        <taxon>Chromadorea</taxon>
        <taxon>Rhabditida</taxon>
        <taxon>Rhabditina</taxon>
        <taxon>Rhabditomorpha</taxon>
        <taxon>Strongyloidea</taxon>
        <taxon>Heterorhabditidae</taxon>
        <taxon>Heterorhabditis</taxon>
    </lineage>
</organism>
<evidence type="ECO:0000313" key="2">
    <source>
        <dbReference type="WBParaSite" id="Hba_09880"/>
    </source>
</evidence>
<evidence type="ECO:0000313" key="1">
    <source>
        <dbReference type="Proteomes" id="UP000095283"/>
    </source>
</evidence>
<dbReference type="WBParaSite" id="Hba_09880">
    <property type="protein sequence ID" value="Hba_09880"/>
    <property type="gene ID" value="Hba_09880"/>
</dbReference>
<proteinExistence type="predicted"/>
<dbReference type="Proteomes" id="UP000095283">
    <property type="component" value="Unplaced"/>
</dbReference>
<keyword evidence="1" id="KW-1185">Reference proteome</keyword>
<reference evidence="2" key="1">
    <citation type="submission" date="2016-11" db="UniProtKB">
        <authorList>
            <consortium name="WormBaseParasite"/>
        </authorList>
    </citation>
    <scope>IDENTIFICATION</scope>
</reference>
<accession>A0A1I7WXM7</accession>
<name>A0A1I7WXM7_HETBA</name>